<dbReference type="InParanoid" id="A0A263D3N7"/>
<dbReference type="Gene3D" id="3.40.50.300">
    <property type="entry name" value="P-loop containing nucleotide triphosphate hydrolases"/>
    <property type="match status" value="2"/>
</dbReference>
<reference evidence="10 11" key="1">
    <citation type="submission" date="2017-07" db="EMBL/GenBank/DDBJ databases">
        <title>Amycolatopsis antarcticus sp. nov., isolated from the surface of an Antarcticus brown macroalga.</title>
        <authorList>
            <person name="Wang J."/>
            <person name="Leiva S."/>
            <person name="Huang J."/>
            <person name="Huang Y."/>
        </authorList>
    </citation>
    <scope>NUCLEOTIDE SEQUENCE [LARGE SCALE GENOMIC DNA]</scope>
    <source>
        <strain evidence="10 11">AU-G6</strain>
    </source>
</reference>
<proteinExistence type="predicted"/>
<dbReference type="InterPro" id="IPR003439">
    <property type="entry name" value="ABC_transporter-like_ATP-bd"/>
</dbReference>
<evidence type="ECO:0000256" key="1">
    <source>
        <dbReference type="ARBA" id="ARBA00004202"/>
    </source>
</evidence>
<evidence type="ECO:0000256" key="8">
    <source>
        <dbReference type="ARBA" id="ARBA00023136"/>
    </source>
</evidence>
<dbReference type="InterPro" id="IPR050107">
    <property type="entry name" value="ABC_carbohydrate_import_ATPase"/>
</dbReference>
<feature type="domain" description="ABC transporter" evidence="9">
    <location>
        <begin position="9"/>
        <end position="245"/>
    </location>
</feature>
<gene>
    <name evidence="10" type="ORF">CFN78_16835</name>
</gene>
<keyword evidence="8" id="KW-0472">Membrane</keyword>
<dbReference type="GO" id="GO:0016887">
    <property type="term" value="F:ATP hydrolysis activity"/>
    <property type="evidence" value="ECO:0007669"/>
    <property type="project" value="InterPro"/>
</dbReference>
<dbReference type="PROSITE" id="PS50893">
    <property type="entry name" value="ABC_TRANSPORTER_2"/>
    <property type="match status" value="2"/>
</dbReference>
<dbReference type="FunFam" id="3.40.50.300:FF:000127">
    <property type="entry name" value="Ribose import ATP-binding protein RbsA"/>
    <property type="match status" value="1"/>
</dbReference>
<name>A0A263D3N7_9PSEU</name>
<dbReference type="GO" id="GO:0005524">
    <property type="term" value="F:ATP binding"/>
    <property type="evidence" value="ECO:0007669"/>
    <property type="project" value="UniProtKB-KW"/>
</dbReference>
<keyword evidence="6 10" id="KW-0067">ATP-binding</keyword>
<evidence type="ECO:0000256" key="3">
    <source>
        <dbReference type="ARBA" id="ARBA00022475"/>
    </source>
</evidence>
<organism evidence="10 11">
    <name type="scientific">Amycolatopsis antarctica</name>
    <dbReference type="NCBI Taxonomy" id="1854586"/>
    <lineage>
        <taxon>Bacteria</taxon>
        <taxon>Bacillati</taxon>
        <taxon>Actinomycetota</taxon>
        <taxon>Actinomycetes</taxon>
        <taxon>Pseudonocardiales</taxon>
        <taxon>Pseudonocardiaceae</taxon>
        <taxon>Amycolatopsis</taxon>
    </lineage>
</organism>
<evidence type="ECO:0000313" key="11">
    <source>
        <dbReference type="Proteomes" id="UP000242444"/>
    </source>
</evidence>
<dbReference type="RefSeq" id="WP_094863807.1">
    <property type="nucleotide sequence ID" value="NZ_NKYE01000009.1"/>
</dbReference>
<dbReference type="EMBL" id="NKYE01000009">
    <property type="protein sequence ID" value="OZM72237.1"/>
    <property type="molecule type" value="Genomic_DNA"/>
</dbReference>
<evidence type="ECO:0000256" key="6">
    <source>
        <dbReference type="ARBA" id="ARBA00022840"/>
    </source>
</evidence>
<dbReference type="SMART" id="SM00382">
    <property type="entry name" value="AAA"/>
    <property type="match status" value="2"/>
</dbReference>
<comment type="caution">
    <text evidence="10">The sequence shown here is derived from an EMBL/GenBank/DDBJ whole genome shotgun (WGS) entry which is preliminary data.</text>
</comment>
<feature type="domain" description="ABC transporter" evidence="9">
    <location>
        <begin position="267"/>
        <end position="514"/>
    </location>
</feature>
<keyword evidence="5" id="KW-0547">Nucleotide-binding</keyword>
<dbReference type="PANTHER" id="PTHR43790">
    <property type="entry name" value="CARBOHYDRATE TRANSPORT ATP-BINDING PROTEIN MG119-RELATED"/>
    <property type="match status" value="1"/>
</dbReference>
<keyword evidence="7" id="KW-1278">Translocase</keyword>
<evidence type="ECO:0000259" key="9">
    <source>
        <dbReference type="PROSITE" id="PS50893"/>
    </source>
</evidence>
<dbReference type="PANTHER" id="PTHR43790:SF9">
    <property type="entry name" value="GALACTOFURANOSE TRANSPORTER ATP-BINDING PROTEIN YTFR"/>
    <property type="match status" value="1"/>
</dbReference>
<protein>
    <submittedName>
        <fullName evidence="10">Sugar ABC transporter ATP-binding protein</fullName>
    </submittedName>
</protein>
<evidence type="ECO:0000256" key="5">
    <source>
        <dbReference type="ARBA" id="ARBA00022741"/>
    </source>
</evidence>
<keyword evidence="2" id="KW-0813">Transport</keyword>
<keyword evidence="11" id="KW-1185">Reference proteome</keyword>
<dbReference type="PROSITE" id="PS00211">
    <property type="entry name" value="ABC_TRANSPORTER_1"/>
    <property type="match status" value="1"/>
</dbReference>
<dbReference type="InterPro" id="IPR003593">
    <property type="entry name" value="AAA+_ATPase"/>
</dbReference>
<dbReference type="AlphaFoldDB" id="A0A263D3N7"/>
<sequence>MDDEVAPLVEMIGVSKSYGGARAVAEVDFAVRPGEVHALLGENGAGKSTLMKILSGEVAGDAGEILLAGAPVRFAGPAEAQRAGIAMIHQELDLVPALSVAENIFLGREPRTRVGTVDRRGMRSRTRDLLSRAGVDLDAGRPVEQLRTGEQQLVTIAKALSLDAKVLIMDEPTSALSSHEVERLFAVIAELRRSGAGIVYISHRMEEIGRVADRATVLRNGSVVAEFDARRMTAAQASEAMVGRPVHMMFHAESGVADGDGETDELLRVENLAIRRKRPRPGRRDPAGISLSVGRGEIVGLTGLLGAGRTELLETLYGVGSPGAWEGRVLLHGKQIRPRGPRDALRRGIAFVPEDRRVAGLSLEHSVLANTVLSIVDRIATLGAVPRSKERSAATGTAERLGVKLASITSPVGSLSGGNQQKVVLGRNLLTEPSLLLLDEPTRGVDVGAKAEIYRLLGETARTGVGVLLASSELAELIGVCDRVVVLRGGRSVRELNTSEVGEADLLAASMGEGAVMDELAVPGSAGVNEHE</sequence>
<dbReference type="CDD" id="cd03215">
    <property type="entry name" value="ABC_Carb_Monos_II"/>
    <property type="match status" value="1"/>
</dbReference>
<evidence type="ECO:0000313" key="10">
    <source>
        <dbReference type="EMBL" id="OZM72237.1"/>
    </source>
</evidence>
<accession>A0A263D3N7</accession>
<dbReference type="GO" id="GO:0005886">
    <property type="term" value="C:plasma membrane"/>
    <property type="evidence" value="ECO:0007669"/>
    <property type="project" value="UniProtKB-SubCell"/>
</dbReference>
<keyword evidence="4" id="KW-0677">Repeat</keyword>
<keyword evidence="3" id="KW-1003">Cell membrane</keyword>
<evidence type="ECO:0000256" key="2">
    <source>
        <dbReference type="ARBA" id="ARBA00022448"/>
    </source>
</evidence>
<comment type="subcellular location">
    <subcellularLocation>
        <location evidence="1">Cell membrane</location>
        <topology evidence="1">Peripheral membrane protein</topology>
    </subcellularLocation>
</comment>
<dbReference type="InterPro" id="IPR027417">
    <property type="entry name" value="P-loop_NTPase"/>
</dbReference>
<dbReference type="Pfam" id="PF00005">
    <property type="entry name" value="ABC_tran"/>
    <property type="match status" value="2"/>
</dbReference>
<dbReference type="CDD" id="cd03216">
    <property type="entry name" value="ABC_Carb_Monos_I"/>
    <property type="match status" value="1"/>
</dbReference>
<dbReference type="OrthoDB" id="3648693at2"/>
<dbReference type="SUPFAM" id="SSF52540">
    <property type="entry name" value="P-loop containing nucleoside triphosphate hydrolases"/>
    <property type="match status" value="2"/>
</dbReference>
<dbReference type="Proteomes" id="UP000242444">
    <property type="component" value="Unassembled WGS sequence"/>
</dbReference>
<evidence type="ECO:0000256" key="4">
    <source>
        <dbReference type="ARBA" id="ARBA00022737"/>
    </source>
</evidence>
<evidence type="ECO:0000256" key="7">
    <source>
        <dbReference type="ARBA" id="ARBA00022967"/>
    </source>
</evidence>
<dbReference type="InterPro" id="IPR017871">
    <property type="entry name" value="ABC_transporter-like_CS"/>
</dbReference>